<dbReference type="AlphaFoldDB" id="A0A2W5KUU9"/>
<gene>
    <name evidence="2" type="ORF">DI564_00525</name>
</gene>
<sequence>MKKIRAWAVALALLLWSVAFNLVVWGAVPSLPEVGPHIAASAHREAPLATTYIVLGTPLDEAMPALRSYGAGWLERAWSEGFPRIAEDGRVAMDLITGTTWNGTHRWLQFVYWLPPLLLPVFLLFWIRRPRQIRMMGARR</sequence>
<evidence type="ECO:0000313" key="3">
    <source>
        <dbReference type="Proteomes" id="UP000249046"/>
    </source>
</evidence>
<reference evidence="2 3" key="1">
    <citation type="submission" date="2017-08" db="EMBL/GenBank/DDBJ databases">
        <title>Infants hospitalized years apart are colonized by the same room-sourced microbial strains.</title>
        <authorList>
            <person name="Brooks B."/>
            <person name="Olm M.R."/>
            <person name="Firek B.A."/>
            <person name="Baker R."/>
            <person name="Thomas B.C."/>
            <person name="Morowitz M.J."/>
            <person name="Banfield J.F."/>
        </authorList>
    </citation>
    <scope>NUCLEOTIDE SEQUENCE [LARGE SCALE GENOMIC DNA]</scope>
    <source>
        <strain evidence="2">S2_005_003_R2_42</strain>
    </source>
</reference>
<evidence type="ECO:0000313" key="2">
    <source>
        <dbReference type="EMBL" id="PZQ19764.1"/>
    </source>
</evidence>
<proteinExistence type="predicted"/>
<keyword evidence="1" id="KW-0472">Membrane</keyword>
<keyword evidence="1" id="KW-0812">Transmembrane</keyword>
<comment type="caution">
    <text evidence="2">The sequence shown here is derived from an EMBL/GenBank/DDBJ whole genome shotgun (WGS) entry which is preliminary data.</text>
</comment>
<feature type="transmembrane region" description="Helical" evidence="1">
    <location>
        <begin position="110"/>
        <end position="127"/>
    </location>
</feature>
<evidence type="ECO:0000256" key="1">
    <source>
        <dbReference type="SAM" id="Phobius"/>
    </source>
</evidence>
<dbReference type="Proteomes" id="UP000249046">
    <property type="component" value="Unassembled WGS sequence"/>
</dbReference>
<name>A0A2W5KUU9_9GAMM</name>
<dbReference type="EMBL" id="QFPO01000001">
    <property type="protein sequence ID" value="PZQ19764.1"/>
    <property type="molecule type" value="Genomic_DNA"/>
</dbReference>
<accession>A0A2W5KUU9</accession>
<keyword evidence="1" id="KW-1133">Transmembrane helix</keyword>
<organism evidence="2 3">
    <name type="scientific">Rhodanobacter denitrificans</name>
    <dbReference type="NCBI Taxonomy" id="666685"/>
    <lineage>
        <taxon>Bacteria</taxon>
        <taxon>Pseudomonadati</taxon>
        <taxon>Pseudomonadota</taxon>
        <taxon>Gammaproteobacteria</taxon>
        <taxon>Lysobacterales</taxon>
        <taxon>Rhodanobacteraceae</taxon>
        <taxon>Rhodanobacter</taxon>
    </lineage>
</organism>
<protein>
    <submittedName>
        <fullName evidence="2">Uncharacterized protein</fullName>
    </submittedName>
</protein>